<dbReference type="InterPro" id="IPR005149">
    <property type="entry name" value="Tscrpt_reg_PadR_N"/>
</dbReference>
<sequence>MKKTQLLKGVLEGCVLLIIQEKEVYGYELVQQLKLSGFTDIVGGTVYPLLQKLEKNELTTSVKKPSKDGPDRKYYQITPKGKEYCQEFIQNWQELESSVHNLIDKGGKKDDKNAGNDPAK</sequence>
<dbReference type="EMBL" id="FOSJ01000020">
    <property type="protein sequence ID" value="SFK27955.1"/>
    <property type="molecule type" value="Genomic_DNA"/>
</dbReference>
<evidence type="ECO:0000313" key="2">
    <source>
        <dbReference type="EMBL" id="SFK27955.1"/>
    </source>
</evidence>
<protein>
    <submittedName>
        <fullName evidence="2">Transcriptional regulator, PadR family</fullName>
    </submittedName>
</protein>
<dbReference type="InterPro" id="IPR052509">
    <property type="entry name" value="Metal_resp_DNA-bind_regulator"/>
</dbReference>
<accession>A0A1I3Y804</accession>
<organism evidence="2 3">
    <name type="scientific">Marinilactibacillus piezotolerans</name>
    <dbReference type="NCBI Taxonomy" id="258723"/>
    <lineage>
        <taxon>Bacteria</taxon>
        <taxon>Bacillati</taxon>
        <taxon>Bacillota</taxon>
        <taxon>Bacilli</taxon>
        <taxon>Lactobacillales</taxon>
        <taxon>Carnobacteriaceae</taxon>
        <taxon>Marinilactibacillus</taxon>
    </lineage>
</organism>
<dbReference type="Gene3D" id="1.10.10.10">
    <property type="entry name" value="Winged helix-like DNA-binding domain superfamily/Winged helix DNA-binding domain"/>
    <property type="match status" value="1"/>
</dbReference>
<evidence type="ECO:0000313" key="3">
    <source>
        <dbReference type="Proteomes" id="UP000199589"/>
    </source>
</evidence>
<dbReference type="InterPro" id="IPR036388">
    <property type="entry name" value="WH-like_DNA-bd_sf"/>
</dbReference>
<name>A0A1I3Y804_9LACT</name>
<dbReference type="SUPFAM" id="SSF46785">
    <property type="entry name" value="Winged helix' DNA-binding domain"/>
    <property type="match status" value="1"/>
</dbReference>
<dbReference type="PANTHER" id="PTHR33169:SF14">
    <property type="entry name" value="TRANSCRIPTIONAL REGULATOR RV3488"/>
    <property type="match status" value="1"/>
</dbReference>
<dbReference type="PANTHER" id="PTHR33169">
    <property type="entry name" value="PADR-FAMILY TRANSCRIPTIONAL REGULATOR"/>
    <property type="match status" value="1"/>
</dbReference>
<gene>
    <name evidence="2" type="ORF">SAMN04488569_10207</name>
</gene>
<dbReference type="OrthoDB" id="9791785at2"/>
<proteinExistence type="predicted"/>
<dbReference type="RefSeq" id="WP_072693752.1">
    <property type="nucleotide sequence ID" value="NZ_FOSJ01000020.1"/>
</dbReference>
<dbReference type="Pfam" id="PF03551">
    <property type="entry name" value="PadR"/>
    <property type="match status" value="1"/>
</dbReference>
<reference evidence="3" key="1">
    <citation type="submission" date="2016-10" db="EMBL/GenBank/DDBJ databases">
        <authorList>
            <person name="Varghese N."/>
            <person name="Submissions S."/>
        </authorList>
    </citation>
    <scope>NUCLEOTIDE SEQUENCE [LARGE SCALE GENOMIC DNA]</scope>
    <source>
        <strain evidence="3">DSM 16108</strain>
    </source>
</reference>
<dbReference type="AlphaFoldDB" id="A0A1I3Y804"/>
<dbReference type="Proteomes" id="UP000199589">
    <property type="component" value="Unassembled WGS sequence"/>
</dbReference>
<keyword evidence="3" id="KW-1185">Reference proteome</keyword>
<feature type="domain" description="Transcription regulator PadR N-terminal" evidence="1">
    <location>
        <begin position="15"/>
        <end position="86"/>
    </location>
</feature>
<dbReference type="InterPro" id="IPR036390">
    <property type="entry name" value="WH_DNA-bd_sf"/>
</dbReference>
<evidence type="ECO:0000259" key="1">
    <source>
        <dbReference type="Pfam" id="PF03551"/>
    </source>
</evidence>